<protein>
    <submittedName>
        <fullName evidence="9">MFS transporter</fullName>
    </submittedName>
</protein>
<feature type="transmembrane region" description="Helical" evidence="7">
    <location>
        <begin position="360"/>
        <end position="381"/>
    </location>
</feature>
<dbReference type="SUPFAM" id="SSF103473">
    <property type="entry name" value="MFS general substrate transporter"/>
    <property type="match status" value="1"/>
</dbReference>
<dbReference type="PANTHER" id="PTHR43791">
    <property type="entry name" value="PERMEASE-RELATED"/>
    <property type="match status" value="1"/>
</dbReference>
<evidence type="ECO:0000313" key="10">
    <source>
        <dbReference type="Proteomes" id="UP001501183"/>
    </source>
</evidence>
<feature type="region of interest" description="Disordered" evidence="6">
    <location>
        <begin position="1"/>
        <end position="28"/>
    </location>
</feature>
<evidence type="ECO:0000256" key="3">
    <source>
        <dbReference type="ARBA" id="ARBA00022692"/>
    </source>
</evidence>
<feature type="transmembrane region" description="Helical" evidence="7">
    <location>
        <begin position="39"/>
        <end position="56"/>
    </location>
</feature>
<accession>A0ABP8PNB3</accession>
<feature type="transmembrane region" description="Helical" evidence="7">
    <location>
        <begin position="205"/>
        <end position="224"/>
    </location>
</feature>
<feature type="transmembrane region" description="Helical" evidence="7">
    <location>
        <begin position="336"/>
        <end position="354"/>
    </location>
</feature>
<evidence type="ECO:0000256" key="1">
    <source>
        <dbReference type="ARBA" id="ARBA00004651"/>
    </source>
</evidence>
<sequence>MDTKRTSDDVVSDTHPGAPGGGQESGATTRELDGLYRRIALRLLPFLFLAYVINSIDRANISFAKLRMVDDLGLSNATYGLGASLFFVGYVLFEVPSNLYMQRVGARLTVMRIMILWGLITVATGFVNTPGQLYVLRFLLGVAEAGFFPCIILYLTYWFPAARRGRITSMFMLAVPASGLMSGPLAAWIMTAFDGTHGMQGWRVLFIYEGIPAVALGVAAWFLLPNGPQTADWLDTRERDLVTAAVAAEDERPDATVKGALRRVVTDGRVWLAGFVFFAMYAGFNVLAYWAPTLLHDLGVTDLTTIGLLTTLPSIGAVIGMLVAGRSSDRTMERRFHVAVPLTVSGICFAAMTLTSSNLLLSISLLTIAAMMCFGALPVFWTIPPSYLAKASAAGGIAFISSLGGVSAFVTPNIIGQIATRTGSMDNAMYFVAGILLVAGVVIVKGIPAAALGERRLRPTTNSDL</sequence>
<proteinExistence type="predicted"/>
<feature type="transmembrane region" description="Helical" evidence="7">
    <location>
        <begin position="303"/>
        <end position="324"/>
    </location>
</feature>
<evidence type="ECO:0000256" key="6">
    <source>
        <dbReference type="SAM" id="MobiDB-lite"/>
    </source>
</evidence>
<dbReference type="CDD" id="cd17319">
    <property type="entry name" value="MFS_ExuT_GudP_like"/>
    <property type="match status" value="1"/>
</dbReference>
<keyword evidence="10" id="KW-1185">Reference proteome</keyword>
<keyword evidence="4 7" id="KW-1133">Transmembrane helix</keyword>
<dbReference type="Pfam" id="PF07690">
    <property type="entry name" value="MFS_1"/>
    <property type="match status" value="1"/>
</dbReference>
<feature type="transmembrane region" description="Helical" evidence="7">
    <location>
        <begin position="171"/>
        <end position="193"/>
    </location>
</feature>
<evidence type="ECO:0000313" key="9">
    <source>
        <dbReference type="EMBL" id="GAA4490437.1"/>
    </source>
</evidence>
<keyword evidence="2" id="KW-0813">Transport</keyword>
<feature type="transmembrane region" description="Helical" evidence="7">
    <location>
        <begin position="428"/>
        <end position="448"/>
    </location>
</feature>
<evidence type="ECO:0000259" key="8">
    <source>
        <dbReference type="PROSITE" id="PS50850"/>
    </source>
</evidence>
<reference evidence="10" key="1">
    <citation type="journal article" date="2019" name="Int. J. Syst. Evol. Microbiol.">
        <title>The Global Catalogue of Microorganisms (GCM) 10K type strain sequencing project: providing services to taxonomists for standard genome sequencing and annotation.</title>
        <authorList>
            <consortium name="The Broad Institute Genomics Platform"/>
            <consortium name="The Broad Institute Genome Sequencing Center for Infectious Disease"/>
            <person name="Wu L."/>
            <person name="Ma J."/>
        </authorList>
    </citation>
    <scope>NUCLEOTIDE SEQUENCE [LARGE SCALE GENOMIC DNA]</scope>
    <source>
        <strain evidence="10">JCM 32206</strain>
    </source>
</reference>
<evidence type="ECO:0000256" key="2">
    <source>
        <dbReference type="ARBA" id="ARBA00022448"/>
    </source>
</evidence>
<keyword evidence="5 7" id="KW-0472">Membrane</keyword>
<keyword evidence="3 7" id="KW-0812">Transmembrane</keyword>
<evidence type="ECO:0000256" key="5">
    <source>
        <dbReference type="ARBA" id="ARBA00023136"/>
    </source>
</evidence>
<comment type="caution">
    <text evidence="9">The sequence shown here is derived from an EMBL/GenBank/DDBJ whole genome shotgun (WGS) entry which is preliminary data.</text>
</comment>
<dbReference type="InterPro" id="IPR036259">
    <property type="entry name" value="MFS_trans_sf"/>
</dbReference>
<comment type="subcellular location">
    <subcellularLocation>
        <location evidence="1">Cell membrane</location>
        <topology evidence="1">Multi-pass membrane protein</topology>
    </subcellularLocation>
</comment>
<feature type="domain" description="Major facilitator superfamily (MFS) profile" evidence="8">
    <location>
        <begin position="43"/>
        <end position="451"/>
    </location>
</feature>
<dbReference type="Gene3D" id="1.20.1250.20">
    <property type="entry name" value="MFS general substrate transporter like domains"/>
    <property type="match status" value="2"/>
</dbReference>
<dbReference type="InterPro" id="IPR011701">
    <property type="entry name" value="MFS"/>
</dbReference>
<dbReference type="EMBL" id="BAABFB010000075">
    <property type="protein sequence ID" value="GAA4490437.1"/>
    <property type="molecule type" value="Genomic_DNA"/>
</dbReference>
<dbReference type="Proteomes" id="UP001501183">
    <property type="component" value="Unassembled WGS sequence"/>
</dbReference>
<feature type="transmembrane region" description="Helical" evidence="7">
    <location>
        <begin position="138"/>
        <end position="159"/>
    </location>
</feature>
<dbReference type="PROSITE" id="PS50850">
    <property type="entry name" value="MFS"/>
    <property type="match status" value="1"/>
</dbReference>
<evidence type="ECO:0000256" key="7">
    <source>
        <dbReference type="SAM" id="Phobius"/>
    </source>
</evidence>
<organism evidence="9 10">
    <name type="scientific">Rhodococcus olei</name>
    <dbReference type="NCBI Taxonomy" id="2161675"/>
    <lineage>
        <taxon>Bacteria</taxon>
        <taxon>Bacillati</taxon>
        <taxon>Actinomycetota</taxon>
        <taxon>Actinomycetes</taxon>
        <taxon>Mycobacteriales</taxon>
        <taxon>Nocardiaceae</taxon>
        <taxon>Rhodococcus</taxon>
    </lineage>
</organism>
<feature type="transmembrane region" description="Helical" evidence="7">
    <location>
        <begin position="270"/>
        <end position="291"/>
    </location>
</feature>
<name>A0ABP8PNB3_9NOCA</name>
<feature type="transmembrane region" description="Helical" evidence="7">
    <location>
        <begin position="105"/>
        <end position="126"/>
    </location>
</feature>
<evidence type="ECO:0000256" key="4">
    <source>
        <dbReference type="ARBA" id="ARBA00022989"/>
    </source>
</evidence>
<dbReference type="PANTHER" id="PTHR43791:SF36">
    <property type="entry name" value="TRANSPORTER, PUTATIVE (AFU_ORTHOLOGUE AFUA_6G08340)-RELATED"/>
    <property type="match status" value="1"/>
</dbReference>
<feature type="transmembrane region" description="Helical" evidence="7">
    <location>
        <begin position="393"/>
        <end position="416"/>
    </location>
</feature>
<feature type="transmembrane region" description="Helical" evidence="7">
    <location>
        <begin position="76"/>
        <end position="93"/>
    </location>
</feature>
<dbReference type="InterPro" id="IPR020846">
    <property type="entry name" value="MFS_dom"/>
</dbReference>
<dbReference type="RefSeq" id="WP_345353022.1">
    <property type="nucleotide sequence ID" value="NZ_BAABFB010000075.1"/>
</dbReference>
<gene>
    <name evidence="9" type="ORF">GCM10023094_53740</name>
</gene>